<dbReference type="AlphaFoldDB" id="A0A9Q3DX22"/>
<feature type="region of interest" description="Disordered" evidence="5">
    <location>
        <begin position="1"/>
        <end position="77"/>
    </location>
</feature>
<feature type="compositionally biased region" description="Low complexity" evidence="5">
    <location>
        <begin position="1"/>
        <end position="19"/>
    </location>
</feature>
<dbReference type="Gene3D" id="3.30.40.10">
    <property type="entry name" value="Zinc/RING finger domain, C3HC4 (zinc finger)"/>
    <property type="match status" value="1"/>
</dbReference>
<feature type="compositionally biased region" description="Low complexity" evidence="5">
    <location>
        <begin position="45"/>
        <end position="57"/>
    </location>
</feature>
<evidence type="ECO:0000313" key="7">
    <source>
        <dbReference type="EMBL" id="MBW0507317.1"/>
    </source>
</evidence>
<evidence type="ECO:0000256" key="2">
    <source>
        <dbReference type="ARBA" id="ARBA00022771"/>
    </source>
</evidence>
<dbReference type="Proteomes" id="UP000765509">
    <property type="component" value="Unassembled WGS sequence"/>
</dbReference>
<evidence type="ECO:0000313" key="8">
    <source>
        <dbReference type="Proteomes" id="UP000765509"/>
    </source>
</evidence>
<dbReference type="InterPro" id="IPR013083">
    <property type="entry name" value="Znf_RING/FYVE/PHD"/>
</dbReference>
<keyword evidence="3" id="KW-0862">Zinc</keyword>
<evidence type="ECO:0000256" key="4">
    <source>
        <dbReference type="PROSITE-ProRule" id="PRU00175"/>
    </source>
</evidence>
<dbReference type="PROSITE" id="PS50089">
    <property type="entry name" value="ZF_RING_2"/>
    <property type="match status" value="1"/>
</dbReference>
<comment type="caution">
    <text evidence="7">The sequence shown here is derived from an EMBL/GenBank/DDBJ whole genome shotgun (WGS) entry which is preliminary data.</text>
</comment>
<keyword evidence="2 4" id="KW-0863">Zinc-finger</keyword>
<dbReference type="SUPFAM" id="SSF57850">
    <property type="entry name" value="RING/U-box"/>
    <property type="match status" value="1"/>
</dbReference>
<evidence type="ECO:0000259" key="6">
    <source>
        <dbReference type="PROSITE" id="PS50089"/>
    </source>
</evidence>
<dbReference type="PANTHER" id="PTHR23327">
    <property type="entry name" value="RING FINGER PROTEIN 127"/>
    <property type="match status" value="1"/>
</dbReference>
<dbReference type="InterPro" id="IPR017907">
    <property type="entry name" value="Znf_RING_CS"/>
</dbReference>
<reference evidence="7" key="1">
    <citation type="submission" date="2021-03" db="EMBL/GenBank/DDBJ databases">
        <title>Draft genome sequence of rust myrtle Austropuccinia psidii MF-1, a brazilian biotype.</title>
        <authorList>
            <person name="Quecine M.C."/>
            <person name="Pachon D.M.R."/>
            <person name="Bonatelli M.L."/>
            <person name="Correr F.H."/>
            <person name="Franceschini L.M."/>
            <person name="Leite T.F."/>
            <person name="Margarido G.R.A."/>
            <person name="Almeida C.A."/>
            <person name="Ferrarezi J.A."/>
            <person name="Labate C.A."/>
        </authorList>
    </citation>
    <scope>NUCLEOTIDE SEQUENCE</scope>
    <source>
        <strain evidence="7">MF-1</strain>
    </source>
</reference>
<evidence type="ECO:0000256" key="1">
    <source>
        <dbReference type="ARBA" id="ARBA00022723"/>
    </source>
</evidence>
<feature type="compositionally biased region" description="Acidic residues" evidence="5">
    <location>
        <begin position="29"/>
        <end position="44"/>
    </location>
</feature>
<feature type="region of interest" description="Disordered" evidence="5">
    <location>
        <begin position="348"/>
        <end position="387"/>
    </location>
</feature>
<keyword evidence="8" id="KW-1185">Reference proteome</keyword>
<gene>
    <name evidence="7" type="ORF">O181_047032</name>
</gene>
<feature type="compositionally biased region" description="Low complexity" evidence="5">
    <location>
        <begin position="363"/>
        <end position="376"/>
    </location>
</feature>
<dbReference type="EMBL" id="AVOT02019623">
    <property type="protein sequence ID" value="MBW0507317.1"/>
    <property type="molecule type" value="Genomic_DNA"/>
</dbReference>
<sequence>MASSSSFPLSSMSPSNSPSTNGPTVLDLSDSDQEAFFEGLDEEIQQISSNPNQSNPNFIDLTNSPPPPLPLSSSSSIVISNNKKRKIDDDENVLVDTTSLSNDDQASIAIVGQSSNQAQTSISHQSSYESPKNTSETQDSEGSLDFDDDLSCPICCEFYVAPANFPCGHTFCGNCAHEWLQKEEVCPTCRQELKSTPARMYALDTMVQKYLKYQADRLRRKGKEAEGVALELDYQKRNDQWNNRKKKIEAIQHKMSSHWSALSRSQSVISNGLMQHSSHPVILPRINGLTNHQGYSSISHPHHPLLTPISPQFGTGHSNIPPLSGLLSGEPLPPPHQFSHRAPYTLFHTSHQPSSSIPTPIHSNRANAASSANQNNGRHRHSSRLGLPGRISEASGWDPTIVGFFARS</sequence>
<dbReference type="InterPro" id="IPR001841">
    <property type="entry name" value="Znf_RING"/>
</dbReference>
<accession>A0A9Q3DX22</accession>
<dbReference type="GO" id="GO:0008270">
    <property type="term" value="F:zinc ion binding"/>
    <property type="evidence" value="ECO:0007669"/>
    <property type="project" value="UniProtKB-KW"/>
</dbReference>
<protein>
    <recommendedName>
        <fullName evidence="6">RING-type domain-containing protein</fullName>
    </recommendedName>
</protein>
<keyword evidence="1" id="KW-0479">Metal-binding</keyword>
<dbReference type="Pfam" id="PF13923">
    <property type="entry name" value="zf-C3HC4_2"/>
    <property type="match status" value="1"/>
</dbReference>
<dbReference type="PROSITE" id="PS00518">
    <property type="entry name" value="ZF_RING_1"/>
    <property type="match status" value="1"/>
</dbReference>
<evidence type="ECO:0000256" key="5">
    <source>
        <dbReference type="SAM" id="MobiDB-lite"/>
    </source>
</evidence>
<dbReference type="SMART" id="SM00184">
    <property type="entry name" value="RING"/>
    <property type="match status" value="1"/>
</dbReference>
<feature type="region of interest" description="Disordered" evidence="5">
    <location>
        <begin position="114"/>
        <end position="143"/>
    </location>
</feature>
<organism evidence="7 8">
    <name type="scientific">Austropuccinia psidii MF-1</name>
    <dbReference type="NCBI Taxonomy" id="1389203"/>
    <lineage>
        <taxon>Eukaryota</taxon>
        <taxon>Fungi</taxon>
        <taxon>Dikarya</taxon>
        <taxon>Basidiomycota</taxon>
        <taxon>Pucciniomycotina</taxon>
        <taxon>Pucciniomycetes</taxon>
        <taxon>Pucciniales</taxon>
        <taxon>Sphaerophragmiaceae</taxon>
        <taxon>Austropuccinia</taxon>
    </lineage>
</organism>
<dbReference type="OrthoDB" id="6105938at2759"/>
<name>A0A9Q3DX22_9BASI</name>
<feature type="domain" description="RING-type" evidence="6">
    <location>
        <begin position="152"/>
        <end position="190"/>
    </location>
</feature>
<feature type="compositionally biased region" description="Polar residues" evidence="5">
    <location>
        <begin position="114"/>
        <end position="137"/>
    </location>
</feature>
<proteinExistence type="predicted"/>
<evidence type="ECO:0000256" key="3">
    <source>
        <dbReference type="ARBA" id="ARBA00022833"/>
    </source>
</evidence>
<feature type="compositionally biased region" description="Polar residues" evidence="5">
    <location>
        <begin position="348"/>
        <end position="362"/>
    </location>
</feature>